<dbReference type="AlphaFoldDB" id="A0A9P4MJE2"/>
<dbReference type="OrthoDB" id="674604at2759"/>
<dbReference type="Pfam" id="PF24883">
    <property type="entry name" value="NPHP3_N"/>
    <property type="match status" value="1"/>
</dbReference>
<accession>A0A9P4MJE2</accession>
<dbReference type="PANTHER" id="PTHR10039">
    <property type="entry name" value="AMELOGENIN"/>
    <property type="match status" value="1"/>
</dbReference>
<dbReference type="SUPFAM" id="SSF52540">
    <property type="entry name" value="P-loop containing nucleoside triphosphate hydrolases"/>
    <property type="match status" value="1"/>
</dbReference>
<dbReference type="Proteomes" id="UP000799439">
    <property type="component" value="Unassembled WGS sequence"/>
</dbReference>
<evidence type="ECO:0000313" key="4">
    <source>
        <dbReference type="Proteomes" id="UP000799439"/>
    </source>
</evidence>
<dbReference type="EMBL" id="ML996090">
    <property type="protein sequence ID" value="KAF2149711.1"/>
    <property type="molecule type" value="Genomic_DNA"/>
</dbReference>
<reference evidence="3" key="1">
    <citation type="journal article" date="2020" name="Stud. Mycol.">
        <title>101 Dothideomycetes genomes: a test case for predicting lifestyles and emergence of pathogens.</title>
        <authorList>
            <person name="Haridas S."/>
            <person name="Albert R."/>
            <person name="Binder M."/>
            <person name="Bloem J."/>
            <person name="Labutti K."/>
            <person name="Salamov A."/>
            <person name="Andreopoulos B."/>
            <person name="Baker S."/>
            <person name="Barry K."/>
            <person name="Bills G."/>
            <person name="Bluhm B."/>
            <person name="Cannon C."/>
            <person name="Castanera R."/>
            <person name="Culley D."/>
            <person name="Daum C."/>
            <person name="Ezra D."/>
            <person name="Gonzalez J."/>
            <person name="Henrissat B."/>
            <person name="Kuo A."/>
            <person name="Liang C."/>
            <person name="Lipzen A."/>
            <person name="Lutzoni F."/>
            <person name="Magnuson J."/>
            <person name="Mondo S."/>
            <person name="Nolan M."/>
            <person name="Ohm R."/>
            <person name="Pangilinan J."/>
            <person name="Park H.-J."/>
            <person name="Ramirez L."/>
            <person name="Alfaro M."/>
            <person name="Sun H."/>
            <person name="Tritt A."/>
            <person name="Yoshinaga Y."/>
            <person name="Zwiers L.-H."/>
            <person name="Turgeon B."/>
            <person name="Goodwin S."/>
            <person name="Spatafora J."/>
            <person name="Crous P."/>
            <person name="Grigoriev I."/>
        </authorList>
    </citation>
    <scope>NUCLEOTIDE SEQUENCE</scope>
    <source>
        <strain evidence="3">CBS 260.36</strain>
    </source>
</reference>
<evidence type="ECO:0000259" key="2">
    <source>
        <dbReference type="Pfam" id="PF24883"/>
    </source>
</evidence>
<keyword evidence="1" id="KW-0677">Repeat</keyword>
<dbReference type="InterPro" id="IPR056884">
    <property type="entry name" value="NPHP3-like_N"/>
</dbReference>
<dbReference type="PANTHER" id="PTHR10039:SF5">
    <property type="entry name" value="NACHT DOMAIN-CONTAINING PROTEIN"/>
    <property type="match status" value="1"/>
</dbReference>
<comment type="caution">
    <text evidence="3">The sequence shown here is derived from an EMBL/GenBank/DDBJ whole genome shotgun (WGS) entry which is preliminary data.</text>
</comment>
<name>A0A9P4MJE2_9PEZI</name>
<keyword evidence="4" id="KW-1185">Reference proteome</keyword>
<evidence type="ECO:0000313" key="3">
    <source>
        <dbReference type="EMBL" id="KAF2149711.1"/>
    </source>
</evidence>
<sequence>MGEKDVTVENFSRFLTSLADSGRYYKLGSASVANVTFDGPDMRDQIVEITDNYIHNLETQHQLSDCSPQMKDRLPVQPEIQASFIELPNLRIAQRATYDAEEELIGCLEGTRIHLLRRIAWWGDLVDSKRIYWLCGKAGTGKSTLAYTVADKLNEQRRPGGKFFPKRGEHDRGHAKRLFPTIAGQLARQIPGFGDSVAHAPRSEPDLCEKNLRKRFEWLLERPLARAVKIQTTFISSLVIVIDALDECEPQNDVQKILGHLARLEQVRIFVTSRPELPVQLGFGSFNDKLHQDVLLKQAQSMSIQQYLITYLTHNFRLIRDENARPSISNVLPLTWPGEATIRLLAERAEPLFIYAATVCRWVRGDYPESKLDCVLQLASKKQSLTGMDELYDPIISQMINFLKHCGLKHNAAMSRFRLLIGSIVLLADPLFTIALSSLLKMPFEDIRQVLLRLQALLHVPDDHSLPVRLLHLSFRDFLINAKASPFYVETTEVVIFNFGRNRSIVGCRNRRRSQESARAPRPD</sequence>
<proteinExistence type="predicted"/>
<gene>
    <name evidence="3" type="ORF">K461DRAFT_296144</name>
</gene>
<dbReference type="Gene3D" id="3.40.50.300">
    <property type="entry name" value="P-loop containing nucleotide triphosphate hydrolases"/>
    <property type="match status" value="1"/>
</dbReference>
<feature type="domain" description="Nephrocystin 3-like N-terminal" evidence="2">
    <location>
        <begin position="122"/>
        <end position="274"/>
    </location>
</feature>
<evidence type="ECO:0000256" key="1">
    <source>
        <dbReference type="ARBA" id="ARBA00022737"/>
    </source>
</evidence>
<protein>
    <recommendedName>
        <fullName evidence="2">Nephrocystin 3-like N-terminal domain-containing protein</fullName>
    </recommendedName>
</protein>
<organism evidence="3 4">
    <name type="scientific">Myriangium duriaei CBS 260.36</name>
    <dbReference type="NCBI Taxonomy" id="1168546"/>
    <lineage>
        <taxon>Eukaryota</taxon>
        <taxon>Fungi</taxon>
        <taxon>Dikarya</taxon>
        <taxon>Ascomycota</taxon>
        <taxon>Pezizomycotina</taxon>
        <taxon>Dothideomycetes</taxon>
        <taxon>Dothideomycetidae</taxon>
        <taxon>Myriangiales</taxon>
        <taxon>Myriangiaceae</taxon>
        <taxon>Myriangium</taxon>
    </lineage>
</organism>
<dbReference type="InterPro" id="IPR027417">
    <property type="entry name" value="P-loop_NTPase"/>
</dbReference>